<dbReference type="GO" id="GO:0034728">
    <property type="term" value="P:nucleosome organization"/>
    <property type="evidence" value="ECO:0007669"/>
    <property type="project" value="TreeGrafter"/>
</dbReference>
<dbReference type="GO" id="GO:0005694">
    <property type="term" value="C:chromosome"/>
    <property type="evidence" value="ECO:0007669"/>
    <property type="project" value="UniProtKB-SubCell"/>
</dbReference>
<dbReference type="InterPro" id="IPR049540">
    <property type="entry name" value="Spt6-like_S1"/>
</dbReference>
<dbReference type="GO" id="GO:0003677">
    <property type="term" value="F:DNA binding"/>
    <property type="evidence" value="ECO:0007669"/>
    <property type="project" value="InterPro"/>
</dbReference>
<dbReference type="GO" id="GO:0003746">
    <property type="term" value="F:translation elongation factor activity"/>
    <property type="evidence" value="ECO:0007669"/>
    <property type="project" value="UniProtKB-KW"/>
</dbReference>
<dbReference type="GO" id="GO:0031491">
    <property type="term" value="F:nucleosome binding"/>
    <property type="evidence" value="ECO:0007669"/>
    <property type="project" value="TreeGrafter"/>
</dbReference>
<dbReference type="InterPro" id="IPR003029">
    <property type="entry name" value="S1_domain"/>
</dbReference>
<proteinExistence type="inferred from homology"/>
<dbReference type="CDD" id="cd09918">
    <property type="entry name" value="SH2_Nterm_SPT6_like"/>
    <property type="match status" value="1"/>
</dbReference>
<dbReference type="Pfam" id="PF14632">
    <property type="entry name" value="SPT6_acidic"/>
    <property type="match status" value="1"/>
</dbReference>
<evidence type="ECO:0000256" key="10">
    <source>
        <dbReference type="PIRNR" id="PIRNR036947"/>
    </source>
</evidence>
<feature type="compositionally biased region" description="Basic and acidic residues" evidence="11">
    <location>
        <begin position="26"/>
        <end position="36"/>
    </location>
</feature>
<evidence type="ECO:0000256" key="2">
    <source>
        <dbReference type="ARBA" id="ARBA00004286"/>
    </source>
</evidence>
<dbReference type="SUPFAM" id="SSF158832">
    <property type="entry name" value="Tex N-terminal region-like"/>
    <property type="match status" value="1"/>
</dbReference>
<comment type="function">
    <text evidence="9">Histone H3-H4 chaperone that plays a role in maintenance of chromatin structure during RNA polymerase II transcription elongation thereby repressing transcription initiation from cryptic promoters. Mediates the reassembly of nucleosomes onto the promoters of at least a selected set of genes during repression; the nucleosome reassembly is essential for transcriptional repression. Essential for viability.</text>
</comment>
<feature type="compositionally biased region" description="Basic and acidic residues" evidence="11">
    <location>
        <begin position="144"/>
        <end position="153"/>
    </location>
</feature>
<evidence type="ECO:0000256" key="3">
    <source>
        <dbReference type="ARBA" id="ARBA00009253"/>
    </source>
</evidence>
<dbReference type="PIRSF" id="PIRSF036947">
    <property type="entry name" value="Spt6"/>
    <property type="match status" value="1"/>
</dbReference>
<dbReference type="GO" id="GO:0008023">
    <property type="term" value="C:transcription elongation factor complex"/>
    <property type="evidence" value="ECO:0007669"/>
    <property type="project" value="TreeGrafter"/>
</dbReference>
<dbReference type="InterPro" id="IPR012340">
    <property type="entry name" value="NA-bd_OB-fold"/>
</dbReference>
<feature type="compositionally biased region" description="Acidic residues" evidence="11">
    <location>
        <begin position="12"/>
        <end position="25"/>
    </location>
</feature>
<dbReference type="InterPro" id="IPR012337">
    <property type="entry name" value="RNaseH-like_sf"/>
</dbReference>
<keyword evidence="7 10" id="KW-0804">Transcription</keyword>
<dbReference type="InterPro" id="IPR036860">
    <property type="entry name" value="SH2_dom_sf"/>
</dbReference>
<name>A0A9P4LWS2_9PEZI</name>
<dbReference type="GO" id="GO:0042393">
    <property type="term" value="F:histone binding"/>
    <property type="evidence" value="ECO:0007669"/>
    <property type="project" value="TreeGrafter"/>
</dbReference>
<feature type="compositionally biased region" description="Basic and acidic residues" evidence="11">
    <location>
        <begin position="121"/>
        <end position="134"/>
    </location>
</feature>
<dbReference type="Gene3D" id="1.10.10.650">
    <property type="entry name" value="RuvA domain 2-like"/>
    <property type="match status" value="1"/>
</dbReference>
<keyword evidence="6" id="KW-0727">SH2 domain</keyword>
<accession>A0A9P4LWS2</accession>
<comment type="caution">
    <text evidence="13">The sequence shown here is derived from an EMBL/GenBank/DDBJ whole genome shotgun (WGS) entry which is preliminary data.</text>
</comment>
<dbReference type="InterPro" id="IPR028088">
    <property type="entry name" value="Spt6_HTH_DNA-bd_dom"/>
</dbReference>
<dbReference type="InterPro" id="IPR000980">
    <property type="entry name" value="SH2"/>
</dbReference>
<dbReference type="InterPro" id="IPR017072">
    <property type="entry name" value="TF_Spt6"/>
</dbReference>
<evidence type="ECO:0000256" key="4">
    <source>
        <dbReference type="ARBA" id="ARBA00020248"/>
    </source>
</evidence>
<keyword evidence="13" id="KW-0251">Elongation factor</keyword>
<dbReference type="InterPro" id="IPR028083">
    <property type="entry name" value="Spt6_acidic_N_dom"/>
</dbReference>
<dbReference type="Proteomes" id="UP000799776">
    <property type="component" value="Unassembled WGS sequence"/>
</dbReference>
<evidence type="ECO:0000313" key="14">
    <source>
        <dbReference type="Proteomes" id="UP000799776"/>
    </source>
</evidence>
<dbReference type="Pfam" id="PF22706">
    <property type="entry name" value="Tex_central_region"/>
    <property type="match status" value="1"/>
</dbReference>
<dbReference type="InterPro" id="IPR037027">
    <property type="entry name" value="YqgF/RNaseH-like_dom_sf"/>
</dbReference>
<dbReference type="InterPro" id="IPR010994">
    <property type="entry name" value="RuvA_2-like"/>
</dbReference>
<dbReference type="FunFam" id="3.30.505.10:FF:000056">
    <property type="entry name" value="Transcription elongation factor Spt6"/>
    <property type="match status" value="1"/>
</dbReference>
<keyword evidence="13" id="KW-0648">Protein biosynthesis</keyword>
<dbReference type="InterPro" id="IPR055179">
    <property type="entry name" value="Tex-like_central_region"/>
</dbReference>
<evidence type="ECO:0000256" key="5">
    <source>
        <dbReference type="ARBA" id="ARBA00022454"/>
    </source>
</evidence>
<dbReference type="CDD" id="cd09928">
    <property type="entry name" value="SH2_Cterm_SPT6_like"/>
    <property type="match status" value="1"/>
</dbReference>
<evidence type="ECO:0000313" key="13">
    <source>
        <dbReference type="EMBL" id="KAF2084298.1"/>
    </source>
</evidence>
<comment type="similarity">
    <text evidence="3 10">Belongs to the SPT6 family.</text>
</comment>
<feature type="compositionally biased region" description="Basic residues" evidence="11">
    <location>
        <begin position="73"/>
        <end position="84"/>
    </location>
</feature>
<dbReference type="FunFam" id="1.10.10.2740:FF:000002">
    <property type="entry name" value="Transcription elongation factor Spt6"/>
    <property type="match status" value="1"/>
</dbReference>
<feature type="compositionally biased region" description="Acidic residues" evidence="11">
    <location>
        <begin position="37"/>
        <end position="51"/>
    </location>
</feature>
<dbReference type="SMART" id="SM00252">
    <property type="entry name" value="SH2"/>
    <property type="match status" value="1"/>
</dbReference>
<dbReference type="OrthoDB" id="995477at2759"/>
<dbReference type="Pfam" id="PF14633">
    <property type="entry name" value="SH2_2"/>
    <property type="match status" value="1"/>
</dbReference>
<dbReference type="InterPro" id="IPR023319">
    <property type="entry name" value="Tex-like_HTH_dom_sf"/>
</dbReference>
<gene>
    <name evidence="13" type="ORF">K490DRAFT_49457</name>
</gene>
<dbReference type="CDD" id="cd00164">
    <property type="entry name" value="S1_like"/>
    <property type="match status" value="1"/>
</dbReference>
<evidence type="ECO:0000256" key="7">
    <source>
        <dbReference type="ARBA" id="ARBA00023163"/>
    </source>
</evidence>
<dbReference type="EMBL" id="ML978743">
    <property type="protein sequence ID" value="KAF2084298.1"/>
    <property type="molecule type" value="Genomic_DNA"/>
</dbReference>
<dbReference type="SUPFAM" id="SSF55550">
    <property type="entry name" value="SH2 domain"/>
    <property type="match status" value="1"/>
</dbReference>
<dbReference type="Gene3D" id="3.30.420.140">
    <property type="entry name" value="YqgF/RNase H-like domain"/>
    <property type="match status" value="1"/>
</dbReference>
<dbReference type="Gene3D" id="2.40.50.140">
    <property type="entry name" value="Nucleic acid-binding proteins"/>
    <property type="match status" value="1"/>
</dbReference>
<dbReference type="Gene3D" id="1.10.150.850">
    <property type="entry name" value="Spt6, helix-hairpin-helix domain"/>
    <property type="match status" value="1"/>
</dbReference>
<evidence type="ECO:0000256" key="6">
    <source>
        <dbReference type="ARBA" id="ARBA00022999"/>
    </source>
</evidence>
<evidence type="ECO:0000256" key="9">
    <source>
        <dbReference type="ARBA" id="ARBA00093389"/>
    </source>
</evidence>
<dbReference type="PANTHER" id="PTHR10145:SF6">
    <property type="entry name" value="TRANSCRIPTION ELONGATION FACTOR SPT6"/>
    <property type="match status" value="1"/>
</dbReference>
<dbReference type="GO" id="GO:0140673">
    <property type="term" value="P:transcription elongation-coupled chromatin remodeling"/>
    <property type="evidence" value="ECO:0007669"/>
    <property type="project" value="InterPro"/>
</dbReference>
<keyword evidence="14" id="KW-1185">Reference proteome</keyword>
<dbReference type="InterPro" id="IPR032706">
    <property type="entry name" value="Spt6_HHH"/>
</dbReference>
<evidence type="ECO:0000259" key="12">
    <source>
        <dbReference type="PROSITE" id="PS50126"/>
    </source>
</evidence>
<dbReference type="InterPro" id="IPR035019">
    <property type="entry name" value="Spt6_SH2_N"/>
</dbReference>
<dbReference type="PANTHER" id="PTHR10145">
    <property type="entry name" value="TRANSCRIPTION ELONGATION FACTOR SPT6"/>
    <property type="match status" value="1"/>
</dbReference>
<reference evidence="13" key="1">
    <citation type="journal article" date="2020" name="Stud. Mycol.">
        <title>101 Dothideomycetes genomes: a test case for predicting lifestyles and emergence of pathogens.</title>
        <authorList>
            <person name="Haridas S."/>
            <person name="Albert R."/>
            <person name="Binder M."/>
            <person name="Bloem J."/>
            <person name="Labutti K."/>
            <person name="Salamov A."/>
            <person name="Andreopoulos B."/>
            <person name="Baker S."/>
            <person name="Barry K."/>
            <person name="Bills G."/>
            <person name="Bluhm B."/>
            <person name="Cannon C."/>
            <person name="Castanera R."/>
            <person name="Culley D."/>
            <person name="Daum C."/>
            <person name="Ezra D."/>
            <person name="Gonzalez J."/>
            <person name="Henrissat B."/>
            <person name="Kuo A."/>
            <person name="Liang C."/>
            <person name="Lipzen A."/>
            <person name="Lutzoni F."/>
            <person name="Magnuson J."/>
            <person name="Mondo S."/>
            <person name="Nolan M."/>
            <person name="Ohm R."/>
            <person name="Pangilinan J."/>
            <person name="Park H.-J."/>
            <person name="Ramirez L."/>
            <person name="Alfaro M."/>
            <person name="Sun H."/>
            <person name="Tritt A."/>
            <person name="Yoshinaga Y."/>
            <person name="Zwiers L.-H."/>
            <person name="Turgeon B."/>
            <person name="Goodwin S."/>
            <person name="Spatafora J."/>
            <person name="Crous P."/>
            <person name="Grigoriev I."/>
        </authorList>
    </citation>
    <scope>NUCLEOTIDE SEQUENCE</scope>
    <source>
        <strain evidence="13">CBS 121410</strain>
    </source>
</reference>
<dbReference type="SUPFAM" id="SSF50249">
    <property type="entry name" value="Nucleic acid-binding proteins"/>
    <property type="match status" value="1"/>
</dbReference>
<dbReference type="Pfam" id="PF14639">
    <property type="entry name" value="YqgF"/>
    <property type="match status" value="1"/>
</dbReference>
<dbReference type="InterPro" id="IPR028231">
    <property type="entry name" value="Spt6_YqgF"/>
</dbReference>
<dbReference type="InterPro" id="IPR023323">
    <property type="entry name" value="Tex-like_dom_sf"/>
</dbReference>
<feature type="region of interest" description="Disordered" evidence="11">
    <location>
        <begin position="1"/>
        <end position="191"/>
    </location>
</feature>
<dbReference type="SUPFAM" id="SSF53098">
    <property type="entry name" value="Ribonuclease H-like"/>
    <property type="match status" value="1"/>
</dbReference>
<dbReference type="Pfam" id="PF14635">
    <property type="entry name" value="HHH_7"/>
    <property type="match status" value="1"/>
</dbReference>
<comment type="subcellular location">
    <subcellularLocation>
        <location evidence="2">Chromosome</location>
    </subcellularLocation>
    <subcellularLocation>
        <location evidence="1 10">Nucleus</location>
    </subcellularLocation>
</comment>
<dbReference type="SMART" id="SM00316">
    <property type="entry name" value="S1"/>
    <property type="match status" value="1"/>
</dbReference>
<dbReference type="InterPro" id="IPR042066">
    <property type="entry name" value="Spt6_death-like"/>
</dbReference>
<evidence type="ECO:0000256" key="11">
    <source>
        <dbReference type="SAM" id="MobiDB-lite"/>
    </source>
</evidence>
<dbReference type="Gene3D" id="1.10.3500.10">
    <property type="entry name" value="Tex N-terminal region-like"/>
    <property type="match status" value="1"/>
</dbReference>
<organism evidence="13 14">
    <name type="scientific">Saccharata proteae CBS 121410</name>
    <dbReference type="NCBI Taxonomy" id="1314787"/>
    <lineage>
        <taxon>Eukaryota</taxon>
        <taxon>Fungi</taxon>
        <taxon>Dikarya</taxon>
        <taxon>Ascomycota</taxon>
        <taxon>Pezizomycotina</taxon>
        <taxon>Dothideomycetes</taxon>
        <taxon>Dothideomycetes incertae sedis</taxon>
        <taxon>Botryosphaeriales</taxon>
        <taxon>Saccharataceae</taxon>
        <taxon>Saccharata</taxon>
    </lineage>
</organism>
<dbReference type="InterPro" id="IPR035420">
    <property type="entry name" value="Spt6_SH2"/>
</dbReference>
<dbReference type="Pfam" id="PF14641">
    <property type="entry name" value="HTH_44"/>
    <property type="match status" value="1"/>
</dbReference>
<dbReference type="Gene3D" id="3.30.505.10">
    <property type="entry name" value="SH2 domain"/>
    <property type="match status" value="2"/>
</dbReference>
<dbReference type="Pfam" id="PF21710">
    <property type="entry name" value="Spt6_S1"/>
    <property type="match status" value="1"/>
</dbReference>
<evidence type="ECO:0000256" key="8">
    <source>
        <dbReference type="ARBA" id="ARBA00023242"/>
    </source>
</evidence>
<dbReference type="Gene3D" id="1.10.10.2740">
    <property type="entry name" value="Spt6, Death-like domain"/>
    <property type="match status" value="1"/>
</dbReference>
<dbReference type="InterPro" id="IPR035018">
    <property type="entry name" value="Spt6_SH2_C"/>
</dbReference>
<dbReference type="SUPFAM" id="SSF47781">
    <property type="entry name" value="RuvA domain 2-like"/>
    <property type="match status" value="2"/>
</dbReference>
<feature type="domain" description="S1 motif" evidence="12">
    <location>
        <begin position="1102"/>
        <end position="1175"/>
    </location>
</feature>
<keyword evidence="5" id="KW-0158">Chromosome</keyword>
<evidence type="ECO:0000256" key="1">
    <source>
        <dbReference type="ARBA" id="ARBA00004123"/>
    </source>
</evidence>
<feature type="compositionally biased region" description="Acidic residues" evidence="11">
    <location>
        <begin position="155"/>
        <end position="177"/>
    </location>
</feature>
<protein>
    <recommendedName>
        <fullName evidence="4 10">Transcription elongation factor Spt6</fullName>
    </recommendedName>
</protein>
<feature type="compositionally biased region" description="Acidic residues" evidence="11">
    <location>
        <begin position="87"/>
        <end position="100"/>
    </location>
</feature>
<sequence>MSNLLDIAAEVGSEEDEDYDGEAGEEVTRNKDRRQDDVDDSSEEEEDDDPEAERQLREGFIVDEDEDDDDGRRARRKAKKKRRREEREEEDEELMEDDLEIAGLISDEPPKSKFKRLKQGHKGDRAAREPRGIDDIFSDDDMEDLRREPRGGQDEFADFIEEDVFDDEEGLADEEDREVARPGRKSMGGMAYPEAGLDEAEMEDYRAAFGDGTEYDWALELQDEMDVEEQGADRPLELKDVFEPSQLVEKMLTDEDNQIRAIDVPERFQLARKSFKPVDLPHEELMSRMGKEAKWITDLMFPKKSISGNYREPFEKAVKKVLEFMNVDELEVPFIFLHRKDYLIHSGSTEQDQDDPDAASGPQRLLMSSDLWDVFDYDLKYRALSEKRDTLQRTYDNVRSVTGLEHDPIVEEMIDAAISMEEIQDIQDYIHFRYSAELKDVNAMEAEANGVQKRARATNVNYERIRASKIYNLVRAIGITPDDFAKNVMASLSSGGRKVYTEDAAERPDDMADALLEPPTYDTGAKVLRAARQMYAEELVTSPRVRKLVRLLFYQAGSLNCIRTEKGLRKISEDHPYYELKYLRNQQYQDMARRPELFLKMLKAEDDGLIEVKIKLSNYDKIKKDLEANIVSDNYSEVADAWNALRKEVLGLAWPKLERIISHGVKETLKAECESALARVCRERYLEKLDQAPYKPKGMALGTVPRVLTLSNGMGERRDAICYAFLEDDGRIVDQGKYTLLRTGNSEKRTADDPDVEKFVELVRRRKPDVIGVSGRSIETRRLMNDIQTIVENFDLRGAEYEDENGRETSDRLEVVMVNDEVARLYMSSERAALDHPGQPEQIKYCAGLARYLQSPMKEYAALGKDITSITFDQNQILLPHDKLQRQLETAMVDIVNMVGVDISDAQTSSYTANLLPYVCGLGPRKAQQMLKVISMNNGLESRAELVGDLERDIRPAVGPRVWQNCASFIYLIYEPLEQESDYLDNTRVHPEDYDLGRKMAADALELDEEDVKAETDEGGPSAVVRKLVRDEAQEKVNDLVLEEYAEQLERKFNQLKRATLETIRAELQEPYEELRANYSYMSSEEVFTMLVGETRETFHENMVVPVRIKKIFPDHIEIKLENGLEGGVSEICYPDGVGGERGVHPREVFSVGQTVQGKITFLERKKFQVQVSFKEADFKIKNTVSRVEGEWDFAQEHADKREEVKKKEDTTGRVQRVIKHPLFRPFDSRQAEEYLGTQSRGDVVIRPSGKGLDHLAVTWKVATGVFQHIDVLELDKENEYSLGRTLKIGGRYTYSDLDELIANHVQAMSKKVDEIMTDEKYKEGSKTATDEWLTTYTEANPRRSTYAFCINTQYPGYFHMCFKAGLTAPPGHWPIKIIPGAYEMRGNQYPSMKALKNGFKLMVTSEQAKAAQKRSGVL</sequence>
<comment type="function">
    <text evidence="10">Plays a role in maintenance of chromatin structure during RNA polymerase II transcription elongation thereby repressing transcription initiation from cryptic promoters. Mediates the reassembly of nucleosomes onto the promoters of at least a selected set of genes during repression; the nucleosome reassembly is essential for transcriptional repression.</text>
</comment>
<keyword evidence="8 10" id="KW-0539">Nucleus</keyword>
<dbReference type="PROSITE" id="PS50126">
    <property type="entry name" value="S1"/>
    <property type="match status" value="1"/>
</dbReference>